<dbReference type="Proteomes" id="UP000653076">
    <property type="component" value="Unassembled WGS sequence"/>
</dbReference>
<evidence type="ECO:0000256" key="2">
    <source>
        <dbReference type="ARBA" id="ARBA00022801"/>
    </source>
</evidence>
<evidence type="ECO:0000256" key="1">
    <source>
        <dbReference type="ARBA" id="ARBA00006096"/>
    </source>
</evidence>
<feature type="region of interest" description="Disordered" evidence="3">
    <location>
        <begin position="256"/>
        <end position="277"/>
    </location>
</feature>
<evidence type="ECO:0000313" key="4">
    <source>
        <dbReference type="EMBL" id="GIJ28221.1"/>
    </source>
</evidence>
<keyword evidence="5" id="KW-1185">Reference proteome</keyword>
<protein>
    <submittedName>
        <fullName evidence="4">D-alanyl-D-alanine carboxypeptidase</fullName>
    </submittedName>
</protein>
<feature type="compositionally biased region" description="Low complexity" evidence="3">
    <location>
        <begin position="258"/>
        <end position="276"/>
    </location>
</feature>
<dbReference type="InterPro" id="IPR000667">
    <property type="entry name" value="Peptidase_S13"/>
</dbReference>
<gene>
    <name evidence="4" type="ORF">Vqi01_33830</name>
</gene>
<dbReference type="PANTHER" id="PTHR30023">
    <property type="entry name" value="D-ALANYL-D-ALANINE CARBOXYPEPTIDASE"/>
    <property type="match status" value="1"/>
</dbReference>
<dbReference type="Gene3D" id="3.50.80.20">
    <property type="entry name" value="D-Ala-D-Ala carboxypeptidase C, peptidase S13"/>
    <property type="match status" value="1"/>
</dbReference>
<sequence>MLAAVLVLVLVAVGLVVARPGPVGRWLGDGSAGPASTGVPEPVPVAVLATADVGAPMPSAEGLRAVLDPLVGDAALGGRVNLAVADVLTGQSLFERGGGEGTVPASVTKLLTAVAVLTARGPGYRIPTRAVAGSEPGEVVIVGGGDPALAAGAKGFYPGAASLKDLANQVRTALGGIAPTRVVVDASLYPGPVHEPGWDEDIPTHGYGAAVTALMLDGARKDPKAGQGWAERVPQPELTAGRAFARLLGVPETAVRRGTAPAAPTGTPAGTVEPGAELGVVHSPPLIRLVDIMISESDNIVAEALARQVALARDQPASFAGAAAAMTDVLSELGLPTDGMRLADGSGLSRTNLVSPVLLTELLALAASPDRPELGGVFSGLPVGGWSGTLRDRYGSAPGTAAGVGTVRAKTGTLTRVHAIAGVVTTTEGRLLAFAVLTDQVPPDGGEPARVALDRIAAALATCGCH</sequence>
<keyword evidence="4" id="KW-0645">Protease</keyword>
<evidence type="ECO:0000256" key="3">
    <source>
        <dbReference type="SAM" id="MobiDB-lite"/>
    </source>
</evidence>
<dbReference type="GO" id="GO:0004180">
    <property type="term" value="F:carboxypeptidase activity"/>
    <property type="evidence" value="ECO:0007669"/>
    <property type="project" value="UniProtKB-KW"/>
</dbReference>
<dbReference type="Pfam" id="PF02113">
    <property type="entry name" value="Peptidase_S13"/>
    <property type="match status" value="2"/>
</dbReference>
<dbReference type="PANTHER" id="PTHR30023:SF0">
    <property type="entry name" value="PENICILLIN-SENSITIVE CARBOXYPEPTIDASE A"/>
    <property type="match status" value="1"/>
</dbReference>
<reference evidence="4 5" key="1">
    <citation type="submission" date="2021-01" db="EMBL/GenBank/DDBJ databases">
        <title>Whole genome shotgun sequence of Verrucosispora qiuiae NBRC 106684.</title>
        <authorList>
            <person name="Komaki H."/>
            <person name="Tamura T."/>
        </authorList>
    </citation>
    <scope>NUCLEOTIDE SEQUENCE [LARGE SCALE GENOMIC DNA]</scope>
    <source>
        <strain evidence="4 5">NBRC 106684</strain>
    </source>
</reference>
<keyword evidence="4" id="KW-0121">Carboxypeptidase</keyword>
<organism evidence="4 5">
    <name type="scientific">Micromonospora qiuiae</name>
    <dbReference type="NCBI Taxonomy" id="502268"/>
    <lineage>
        <taxon>Bacteria</taxon>
        <taxon>Bacillati</taxon>
        <taxon>Actinomycetota</taxon>
        <taxon>Actinomycetes</taxon>
        <taxon>Micromonosporales</taxon>
        <taxon>Micromonosporaceae</taxon>
        <taxon>Micromonospora</taxon>
    </lineage>
</organism>
<accession>A0ABQ4JDZ1</accession>
<comment type="similarity">
    <text evidence="1">Belongs to the peptidase S13 family.</text>
</comment>
<proteinExistence type="inferred from homology"/>
<dbReference type="PRINTS" id="PR00922">
    <property type="entry name" value="DADACBPTASE3"/>
</dbReference>
<dbReference type="Gene3D" id="3.40.710.10">
    <property type="entry name" value="DD-peptidase/beta-lactamase superfamily"/>
    <property type="match status" value="2"/>
</dbReference>
<evidence type="ECO:0000313" key="5">
    <source>
        <dbReference type="Proteomes" id="UP000653076"/>
    </source>
</evidence>
<keyword evidence="2" id="KW-0378">Hydrolase</keyword>
<comment type="caution">
    <text evidence="4">The sequence shown here is derived from an EMBL/GenBank/DDBJ whole genome shotgun (WGS) entry which is preliminary data.</text>
</comment>
<dbReference type="SUPFAM" id="SSF56601">
    <property type="entry name" value="beta-lactamase/transpeptidase-like"/>
    <property type="match status" value="1"/>
</dbReference>
<dbReference type="EMBL" id="BOPC01000044">
    <property type="protein sequence ID" value="GIJ28221.1"/>
    <property type="molecule type" value="Genomic_DNA"/>
</dbReference>
<name>A0ABQ4JDZ1_9ACTN</name>
<dbReference type="NCBIfam" id="TIGR00666">
    <property type="entry name" value="PBP4"/>
    <property type="match status" value="1"/>
</dbReference>
<dbReference type="InterPro" id="IPR012338">
    <property type="entry name" value="Beta-lactam/transpept-like"/>
</dbReference>